<dbReference type="PANTHER" id="PTHR42920:SF5">
    <property type="entry name" value="EAMA DOMAIN-CONTAINING PROTEIN"/>
    <property type="match status" value="1"/>
</dbReference>
<reference evidence="7" key="1">
    <citation type="submission" date="2023-10" db="EMBL/GenBank/DDBJ databases">
        <authorList>
            <person name="Chen Y."/>
            <person name="Shah S."/>
            <person name="Dougan E. K."/>
            <person name="Thang M."/>
            <person name="Chan C."/>
        </authorList>
    </citation>
    <scope>NUCLEOTIDE SEQUENCE [LARGE SCALE GENOMIC DNA]</scope>
</reference>
<proteinExistence type="predicted"/>
<dbReference type="EMBL" id="CAUYUJ010019534">
    <property type="protein sequence ID" value="CAK0891900.1"/>
    <property type="molecule type" value="Genomic_DNA"/>
</dbReference>
<keyword evidence="3 6" id="KW-0812">Transmembrane</keyword>
<evidence type="ECO:0000313" key="8">
    <source>
        <dbReference type="Proteomes" id="UP001189429"/>
    </source>
</evidence>
<dbReference type="PANTHER" id="PTHR42920">
    <property type="entry name" value="OS03G0707200 PROTEIN-RELATED"/>
    <property type="match status" value="1"/>
</dbReference>
<feature type="transmembrane region" description="Helical" evidence="6">
    <location>
        <begin position="97"/>
        <end position="116"/>
    </location>
</feature>
<dbReference type="Proteomes" id="UP001189429">
    <property type="component" value="Unassembled WGS sequence"/>
</dbReference>
<evidence type="ECO:0000256" key="3">
    <source>
        <dbReference type="ARBA" id="ARBA00022692"/>
    </source>
</evidence>
<gene>
    <name evidence="7" type="ORF">PCOR1329_LOCUS71698</name>
</gene>
<dbReference type="SUPFAM" id="SSF103481">
    <property type="entry name" value="Multidrug resistance efflux transporter EmrE"/>
    <property type="match status" value="1"/>
</dbReference>
<feature type="transmembrane region" description="Helical" evidence="6">
    <location>
        <begin position="43"/>
        <end position="60"/>
    </location>
</feature>
<dbReference type="InterPro" id="IPR051258">
    <property type="entry name" value="Diverse_Substrate_Transporter"/>
</dbReference>
<evidence type="ECO:0008006" key="9">
    <source>
        <dbReference type="Google" id="ProtNLM"/>
    </source>
</evidence>
<evidence type="ECO:0000256" key="1">
    <source>
        <dbReference type="ARBA" id="ARBA00004651"/>
    </source>
</evidence>
<accession>A0ABN9WY77</accession>
<sequence>MVPFLPLLPRYASWGNIKSGAEIGLWCAFGYVAQAVGLQTADASHGAFICSLAMVVVPVFKSLNGEKVSSQLWAAVGMAVMGTALLIGVIGGDGASVSSGDLICGGCALGFGLMFARSPSWKRVRARGGKASTRPPKALPDLEQAGTFEAQGPPHHLSGLLACPLHVLLPWSSCRTAFWLLLGGAGPPPTRSRAAGGAELTRAVGLGCGAARRALIRALPLGRPAACRLGTARASPLFQGRRAARFLCTV</sequence>
<keyword evidence="4 6" id="KW-1133">Transmembrane helix</keyword>
<evidence type="ECO:0000313" key="7">
    <source>
        <dbReference type="EMBL" id="CAK0891900.1"/>
    </source>
</evidence>
<dbReference type="InterPro" id="IPR037185">
    <property type="entry name" value="EmrE-like"/>
</dbReference>
<evidence type="ECO:0000256" key="6">
    <source>
        <dbReference type="SAM" id="Phobius"/>
    </source>
</evidence>
<comment type="subcellular location">
    <subcellularLocation>
        <location evidence="1">Cell membrane</location>
        <topology evidence="1">Multi-pass membrane protein</topology>
    </subcellularLocation>
</comment>
<evidence type="ECO:0000256" key="2">
    <source>
        <dbReference type="ARBA" id="ARBA00022475"/>
    </source>
</evidence>
<comment type="caution">
    <text evidence="7">The sequence shown here is derived from an EMBL/GenBank/DDBJ whole genome shotgun (WGS) entry which is preliminary data.</text>
</comment>
<keyword evidence="8" id="KW-1185">Reference proteome</keyword>
<protein>
    <recommendedName>
        <fullName evidence="9">EamA domain-containing protein</fullName>
    </recommendedName>
</protein>
<name>A0ABN9WY77_9DINO</name>
<evidence type="ECO:0000256" key="4">
    <source>
        <dbReference type="ARBA" id="ARBA00022989"/>
    </source>
</evidence>
<organism evidence="7 8">
    <name type="scientific">Prorocentrum cordatum</name>
    <dbReference type="NCBI Taxonomy" id="2364126"/>
    <lineage>
        <taxon>Eukaryota</taxon>
        <taxon>Sar</taxon>
        <taxon>Alveolata</taxon>
        <taxon>Dinophyceae</taxon>
        <taxon>Prorocentrales</taxon>
        <taxon>Prorocentraceae</taxon>
        <taxon>Prorocentrum</taxon>
    </lineage>
</organism>
<evidence type="ECO:0000256" key="5">
    <source>
        <dbReference type="ARBA" id="ARBA00023136"/>
    </source>
</evidence>
<keyword evidence="5 6" id="KW-0472">Membrane</keyword>
<feature type="transmembrane region" description="Helical" evidence="6">
    <location>
        <begin position="72"/>
        <end position="91"/>
    </location>
</feature>
<keyword evidence="2" id="KW-1003">Cell membrane</keyword>